<proteinExistence type="inferred from homology"/>
<dbReference type="Gene3D" id="3.40.50.2000">
    <property type="entry name" value="Glycogen Phosphorylase B"/>
    <property type="match status" value="2"/>
</dbReference>
<evidence type="ECO:0000256" key="3">
    <source>
        <dbReference type="ARBA" id="ARBA00022679"/>
    </source>
</evidence>
<dbReference type="InterPro" id="IPR050481">
    <property type="entry name" value="UDP-glycosyltransf_plant"/>
</dbReference>
<keyword evidence="3" id="KW-0808">Transferase</keyword>
<dbReference type="AlphaFoldDB" id="A0AAV6KIJ8"/>
<keyword evidence="2" id="KW-0328">Glycosyltransferase</keyword>
<comment type="caution">
    <text evidence="4">The sequence shown here is derived from an EMBL/GenBank/DDBJ whole genome shotgun (WGS) entry which is preliminary data.</text>
</comment>
<reference evidence="4" key="1">
    <citation type="submission" date="2020-08" db="EMBL/GenBank/DDBJ databases">
        <title>Plant Genome Project.</title>
        <authorList>
            <person name="Zhang R.-G."/>
        </authorList>
    </citation>
    <scope>NUCLEOTIDE SEQUENCE</scope>
    <source>
        <strain evidence="4">WSP0</strain>
        <tissue evidence="4">Leaf</tissue>
    </source>
</reference>
<protein>
    <submittedName>
        <fullName evidence="4">Uncharacterized protein</fullName>
    </submittedName>
</protein>
<keyword evidence="5" id="KW-1185">Reference proteome</keyword>
<organism evidence="4 5">
    <name type="scientific">Rhododendron griersonianum</name>
    <dbReference type="NCBI Taxonomy" id="479676"/>
    <lineage>
        <taxon>Eukaryota</taxon>
        <taxon>Viridiplantae</taxon>
        <taxon>Streptophyta</taxon>
        <taxon>Embryophyta</taxon>
        <taxon>Tracheophyta</taxon>
        <taxon>Spermatophyta</taxon>
        <taxon>Magnoliopsida</taxon>
        <taxon>eudicotyledons</taxon>
        <taxon>Gunneridae</taxon>
        <taxon>Pentapetalae</taxon>
        <taxon>asterids</taxon>
        <taxon>Ericales</taxon>
        <taxon>Ericaceae</taxon>
        <taxon>Ericoideae</taxon>
        <taxon>Rhodoreae</taxon>
        <taxon>Rhododendron</taxon>
    </lineage>
</organism>
<dbReference type="PANTHER" id="PTHR48048:SF45">
    <property type="entry name" value="GLYCOSYLTRANSFERASE"/>
    <property type="match status" value="1"/>
</dbReference>
<evidence type="ECO:0000256" key="2">
    <source>
        <dbReference type="ARBA" id="ARBA00022676"/>
    </source>
</evidence>
<dbReference type="SUPFAM" id="SSF53756">
    <property type="entry name" value="UDP-Glycosyltransferase/glycogen phosphorylase"/>
    <property type="match status" value="1"/>
</dbReference>
<dbReference type="FunFam" id="3.40.50.2000:FF:000080">
    <property type="entry name" value="Glycosyltransferase"/>
    <property type="match status" value="1"/>
</dbReference>
<accession>A0AAV6KIJ8</accession>
<dbReference type="EMBL" id="JACTNZ010000004">
    <property type="protein sequence ID" value="KAG5552125.1"/>
    <property type="molecule type" value="Genomic_DNA"/>
</dbReference>
<gene>
    <name evidence="4" type="ORF">RHGRI_010277</name>
</gene>
<evidence type="ECO:0000313" key="5">
    <source>
        <dbReference type="Proteomes" id="UP000823749"/>
    </source>
</evidence>
<evidence type="ECO:0000313" key="4">
    <source>
        <dbReference type="EMBL" id="KAG5552125.1"/>
    </source>
</evidence>
<comment type="similarity">
    <text evidence="1">Belongs to the UDP-glycosyltransferase family.</text>
</comment>
<dbReference type="Proteomes" id="UP000823749">
    <property type="component" value="Chromosome 4"/>
</dbReference>
<sequence>MAAAAELVFIPALGMGHLAATVEMAKRLIGRDHRLSITVLIMKTPFDKSKVISTTQSLILKAAEDRLKFVHLPQDDEEAAVAELRSKNSGNFMSEFVNINKRHVRDHVTKMLISPESGRIAGFVVDMFCAPMMDVAAEVGLPTYVFFTTSCAVLGLLFHLDNLTRDCNQDVTELKDSDAELEVPVFVNPVPAKVLPSSVLHKEKGSAFILGVAKRLRETKGIMVNTFEELESYAVKRLAEDDTVPPIYPVGPVLHLVKDEKEEDEEVIQIMRWLDDQPPSSVVFLCFGGMGSFDGEQAHTGCPPS</sequence>
<name>A0AAV6KIJ8_9ERIC</name>
<dbReference type="PANTHER" id="PTHR48048">
    <property type="entry name" value="GLYCOSYLTRANSFERASE"/>
    <property type="match status" value="1"/>
</dbReference>
<evidence type="ECO:0000256" key="1">
    <source>
        <dbReference type="ARBA" id="ARBA00009995"/>
    </source>
</evidence>
<dbReference type="GO" id="GO:0035251">
    <property type="term" value="F:UDP-glucosyltransferase activity"/>
    <property type="evidence" value="ECO:0007669"/>
    <property type="project" value="InterPro"/>
</dbReference>